<dbReference type="InterPro" id="IPR016084">
    <property type="entry name" value="Haem_Oase-like_multi-hlx"/>
</dbReference>
<comment type="caution">
    <text evidence="1">The sequence shown here is derived from an EMBL/GenBank/DDBJ whole genome shotgun (WGS) entry which is preliminary data.</text>
</comment>
<accession>A0ABV6C063</accession>
<name>A0ABV6C063_9FLAO</name>
<reference evidence="1 2" key="1">
    <citation type="submission" date="2024-09" db="EMBL/GenBank/DDBJ databases">
        <authorList>
            <person name="Sun Q."/>
            <person name="Mori K."/>
        </authorList>
    </citation>
    <scope>NUCLEOTIDE SEQUENCE [LARGE SCALE GENOMIC DNA]</scope>
    <source>
        <strain evidence="1 2">CGMCC 1.12926</strain>
    </source>
</reference>
<dbReference type="Gene3D" id="1.20.910.10">
    <property type="entry name" value="Heme oxygenase-like"/>
    <property type="match status" value="1"/>
</dbReference>
<dbReference type="EMBL" id="JBHLYW010000022">
    <property type="protein sequence ID" value="MFC0079647.1"/>
    <property type="molecule type" value="Genomic_DNA"/>
</dbReference>
<evidence type="ECO:0000313" key="2">
    <source>
        <dbReference type="Proteomes" id="UP001589734"/>
    </source>
</evidence>
<sequence length="201" mass="22969">MSANLTSSISSSFLSDLKTQTADSHKKLEHLPVSSSILSPDMNIEDYTHYLSLMLDVHTSTEEHIFPLLSDFIEDLEQRRKKHFIKDDLSFLNYTKKDFTNVFSTTEVSVPFALGIFYVIEGSTLGGRFILKNVTKNPKLSEEKGVRYFSGYGDKTGSFWKSFLAMLEAYEQKHNCGNDIVEGAVYAFDSIYEHFRTKDKE</sequence>
<proteinExistence type="predicted"/>
<dbReference type="CDD" id="cd19166">
    <property type="entry name" value="HemeO-bac"/>
    <property type="match status" value="1"/>
</dbReference>
<dbReference type="SUPFAM" id="SSF48613">
    <property type="entry name" value="Heme oxygenase-like"/>
    <property type="match status" value="1"/>
</dbReference>
<keyword evidence="2" id="KW-1185">Reference proteome</keyword>
<dbReference type="Pfam" id="PF01126">
    <property type="entry name" value="Heme_oxygenase"/>
    <property type="match status" value="1"/>
</dbReference>
<dbReference type="RefSeq" id="WP_379687360.1">
    <property type="nucleotide sequence ID" value="NZ_JBHLYW010000022.1"/>
</dbReference>
<protein>
    <submittedName>
        <fullName evidence="1">Biliverdin-producing heme oxygenase</fullName>
    </submittedName>
</protein>
<organism evidence="1 2">
    <name type="scientific">Flavobacterium procerum</name>
    <dbReference type="NCBI Taxonomy" id="1455569"/>
    <lineage>
        <taxon>Bacteria</taxon>
        <taxon>Pseudomonadati</taxon>
        <taxon>Bacteroidota</taxon>
        <taxon>Flavobacteriia</taxon>
        <taxon>Flavobacteriales</taxon>
        <taxon>Flavobacteriaceae</taxon>
        <taxon>Flavobacterium</taxon>
    </lineage>
</organism>
<dbReference type="Proteomes" id="UP001589734">
    <property type="component" value="Unassembled WGS sequence"/>
</dbReference>
<dbReference type="InterPro" id="IPR016053">
    <property type="entry name" value="Haem_Oase-like"/>
</dbReference>
<evidence type="ECO:0000313" key="1">
    <source>
        <dbReference type="EMBL" id="MFC0079647.1"/>
    </source>
</evidence>
<gene>
    <name evidence="1" type="ORF">ACFFLS_21550</name>
</gene>